<dbReference type="PANTHER" id="PTHR42770:SF7">
    <property type="entry name" value="MEMBRANE PROTEIN"/>
    <property type="match status" value="1"/>
</dbReference>
<proteinExistence type="predicted"/>
<protein>
    <submittedName>
        <fullName evidence="7">APC family permease</fullName>
    </submittedName>
</protein>
<feature type="transmembrane region" description="Helical" evidence="6">
    <location>
        <begin position="462"/>
        <end position="485"/>
    </location>
</feature>
<reference evidence="7 8" key="1">
    <citation type="journal article" date="2017" name="ISME J.">
        <title>Energy and carbon metabolisms in a deep terrestrial subsurface fluid microbial community.</title>
        <authorList>
            <person name="Momper L."/>
            <person name="Jungbluth S.P."/>
            <person name="Lee M.D."/>
            <person name="Amend J.P."/>
        </authorList>
    </citation>
    <scope>NUCLEOTIDE SEQUENCE [LARGE SCALE GENOMIC DNA]</scope>
    <source>
        <strain evidence="7">SURF_5</strain>
    </source>
</reference>
<feature type="transmembrane region" description="Helical" evidence="6">
    <location>
        <begin position="30"/>
        <end position="50"/>
    </location>
</feature>
<feature type="transmembrane region" description="Helical" evidence="6">
    <location>
        <begin position="396"/>
        <end position="414"/>
    </location>
</feature>
<keyword evidence="5 6" id="KW-0472">Membrane</keyword>
<feature type="transmembrane region" description="Helical" evidence="6">
    <location>
        <begin position="344"/>
        <end position="369"/>
    </location>
</feature>
<evidence type="ECO:0000256" key="5">
    <source>
        <dbReference type="ARBA" id="ARBA00023136"/>
    </source>
</evidence>
<dbReference type="Pfam" id="PF13520">
    <property type="entry name" value="AA_permease_2"/>
    <property type="match status" value="1"/>
</dbReference>
<dbReference type="PIRSF" id="PIRSF006060">
    <property type="entry name" value="AA_transporter"/>
    <property type="match status" value="1"/>
</dbReference>
<dbReference type="InterPro" id="IPR050367">
    <property type="entry name" value="APC_superfamily"/>
</dbReference>
<feature type="transmembrane region" description="Helical" evidence="6">
    <location>
        <begin position="188"/>
        <end position="207"/>
    </location>
</feature>
<evidence type="ECO:0000313" key="7">
    <source>
        <dbReference type="EMBL" id="RJP17124.1"/>
    </source>
</evidence>
<gene>
    <name evidence="7" type="ORF">C4520_17540</name>
</gene>
<keyword evidence="4 6" id="KW-1133">Transmembrane helix</keyword>
<feature type="transmembrane region" description="Helical" evidence="6">
    <location>
        <begin position="505"/>
        <end position="527"/>
    </location>
</feature>
<evidence type="ECO:0000256" key="1">
    <source>
        <dbReference type="ARBA" id="ARBA00004651"/>
    </source>
</evidence>
<name>A0A3A4NN19_ABYX5</name>
<keyword evidence="2" id="KW-1003">Cell membrane</keyword>
<dbReference type="Gene3D" id="1.20.1740.10">
    <property type="entry name" value="Amino acid/polyamine transporter I"/>
    <property type="match status" value="1"/>
</dbReference>
<dbReference type="GO" id="GO:0005886">
    <property type="term" value="C:plasma membrane"/>
    <property type="evidence" value="ECO:0007669"/>
    <property type="project" value="UniProtKB-SubCell"/>
</dbReference>
<organism evidence="7 8">
    <name type="scientific">Abyssobacteria bacterium (strain SURF_5)</name>
    <dbReference type="NCBI Taxonomy" id="2093360"/>
    <lineage>
        <taxon>Bacteria</taxon>
        <taxon>Pseudomonadati</taxon>
        <taxon>Candidatus Hydrogenedentota</taxon>
        <taxon>Candidatus Abyssobacteria</taxon>
    </lineage>
</organism>
<feature type="transmembrane region" description="Helical" evidence="6">
    <location>
        <begin position="420"/>
        <end position="442"/>
    </location>
</feature>
<dbReference type="PANTHER" id="PTHR42770">
    <property type="entry name" value="AMINO ACID TRANSPORTER-RELATED"/>
    <property type="match status" value="1"/>
</dbReference>
<feature type="transmembrane region" description="Helical" evidence="6">
    <location>
        <begin position="241"/>
        <end position="263"/>
    </location>
</feature>
<evidence type="ECO:0000256" key="4">
    <source>
        <dbReference type="ARBA" id="ARBA00022989"/>
    </source>
</evidence>
<dbReference type="AlphaFoldDB" id="A0A3A4NN19"/>
<evidence type="ECO:0000256" key="3">
    <source>
        <dbReference type="ARBA" id="ARBA00022692"/>
    </source>
</evidence>
<dbReference type="EMBL" id="QZKU01000120">
    <property type="protein sequence ID" value="RJP17124.1"/>
    <property type="molecule type" value="Genomic_DNA"/>
</dbReference>
<comment type="subcellular location">
    <subcellularLocation>
        <location evidence="1">Cell membrane</location>
        <topology evidence="1">Multi-pass membrane protein</topology>
    </subcellularLocation>
</comment>
<feature type="transmembrane region" description="Helical" evidence="6">
    <location>
        <begin position="56"/>
        <end position="76"/>
    </location>
</feature>
<dbReference type="GO" id="GO:0022857">
    <property type="term" value="F:transmembrane transporter activity"/>
    <property type="evidence" value="ECO:0007669"/>
    <property type="project" value="InterPro"/>
</dbReference>
<feature type="transmembrane region" description="Helical" evidence="6">
    <location>
        <begin position="284"/>
        <end position="304"/>
    </location>
</feature>
<keyword evidence="3 6" id="KW-0812">Transmembrane</keyword>
<feature type="transmembrane region" description="Helical" evidence="6">
    <location>
        <begin position="157"/>
        <end position="176"/>
    </location>
</feature>
<dbReference type="InterPro" id="IPR002293">
    <property type="entry name" value="AA/rel_permease1"/>
</dbReference>
<dbReference type="Proteomes" id="UP000265882">
    <property type="component" value="Unassembled WGS sequence"/>
</dbReference>
<evidence type="ECO:0000256" key="2">
    <source>
        <dbReference type="ARBA" id="ARBA00022475"/>
    </source>
</evidence>
<comment type="caution">
    <text evidence="7">The sequence shown here is derived from an EMBL/GenBank/DDBJ whole genome shotgun (WGS) entry which is preliminary data.</text>
</comment>
<evidence type="ECO:0000313" key="8">
    <source>
        <dbReference type="Proteomes" id="UP000265882"/>
    </source>
</evidence>
<accession>A0A3A4NN19</accession>
<feature type="transmembrane region" description="Helical" evidence="6">
    <location>
        <begin position="114"/>
        <end position="137"/>
    </location>
</feature>
<sequence length="548" mass="60106">MTTRANEREGVYFARKATGLVRELSAWHAFAFNSSFINIGLILIYSFLYIPSFHPGASMMLACILGAVAAIPMALINAMLASTYARSGGEYVYNSRIISPAVGFMSNWNMSIWILFYAGVSCVLFSQYGLSTLFRFIGVMWNSESLLKSAEWLSAPYGAFVVGSAVLLLIIIGSILNTRMMAQIQGWYFVIGLTSVALAIFFLLITSRENYTTNFNLYFGKITGQKEMLSSLTAKARENGYATAPFSLLATLLIFYWPANFLFWGNTTTYFGGEIKNARHSQMIGLIGSVVVIGFFAFLASVAFKKTVGFDTIGAINYLTAIGQGIGVQPNYAELAAAGLSSRIVGIIIILGLTYWAIAFAPLVLGAVTRNMLAWSLDRIAPEFLSRVSPRFHTPVYSLIVCGIICEISVYLYAYVPAFAFIVGLAGAFVTFLITALAAIILPYRKRQVFESSPVNWKIGKIPLITIFGIFAFLGVFSVQITALLDPYSGISIFPSTDAGYGAGIPFKMFLVNLAVLLSGLAIYILIKVFRRMQGINIEYAFRELPPE</sequence>
<evidence type="ECO:0000256" key="6">
    <source>
        <dbReference type="SAM" id="Phobius"/>
    </source>
</evidence>